<comment type="similarity">
    <text evidence="1">Belongs to the universal stress protein A family.</text>
</comment>
<evidence type="ECO:0000259" key="2">
    <source>
        <dbReference type="Pfam" id="PF00582"/>
    </source>
</evidence>
<keyword evidence="4" id="KW-1185">Reference proteome</keyword>
<protein>
    <submittedName>
        <fullName evidence="3">Universal stress protein</fullName>
    </submittedName>
</protein>
<dbReference type="RefSeq" id="WP_284052570.1">
    <property type="nucleotide sequence ID" value="NZ_JAGRQC010000001.1"/>
</dbReference>
<dbReference type="InterPro" id="IPR006016">
    <property type="entry name" value="UspA"/>
</dbReference>
<accession>A0A8T4I8H8</accession>
<name>A0A8T4I8H8_9SPHN</name>
<dbReference type="CDD" id="cd00293">
    <property type="entry name" value="USP-like"/>
    <property type="match status" value="1"/>
</dbReference>
<organism evidence="3 4">
    <name type="scientific">Stakelama marina</name>
    <dbReference type="NCBI Taxonomy" id="2826939"/>
    <lineage>
        <taxon>Bacteria</taxon>
        <taxon>Pseudomonadati</taxon>
        <taxon>Pseudomonadota</taxon>
        <taxon>Alphaproteobacteria</taxon>
        <taxon>Sphingomonadales</taxon>
        <taxon>Sphingomonadaceae</taxon>
        <taxon>Stakelama</taxon>
    </lineage>
</organism>
<evidence type="ECO:0000313" key="3">
    <source>
        <dbReference type="EMBL" id="MBR0551288.1"/>
    </source>
</evidence>
<dbReference type="PRINTS" id="PR01438">
    <property type="entry name" value="UNVRSLSTRESS"/>
</dbReference>
<dbReference type="PANTHER" id="PTHR46268">
    <property type="entry name" value="STRESS RESPONSE PROTEIN NHAX"/>
    <property type="match status" value="1"/>
</dbReference>
<evidence type="ECO:0000313" key="4">
    <source>
        <dbReference type="Proteomes" id="UP000676996"/>
    </source>
</evidence>
<proteinExistence type="inferred from homology"/>
<dbReference type="SUPFAM" id="SSF52402">
    <property type="entry name" value="Adenine nucleotide alpha hydrolases-like"/>
    <property type="match status" value="1"/>
</dbReference>
<reference evidence="3" key="1">
    <citation type="submission" date="2021-04" db="EMBL/GenBank/DDBJ databases">
        <title>Ouciella asimina sp. nov., isolated from the surface seawater in the hydrothermal field of Okinawa Trough.</title>
        <authorList>
            <person name="Shuang W."/>
        </authorList>
    </citation>
    <scope>NUCLEOTIDE SEQUENCE</scope>
    <source>
        <strain evidence="3">LXI357</strain>
    </source>
</reference>
<feature type="domain" description="UspA" evidence="2">
    <location>
        <begin position="158"/>
        <end position="274"/>
    </location>
</feature>
<gene>
    <name evidence="3" type="ORF">J7S20_02070</name>
</gene>
<dbReference type="InterPro" id="IPR006015">
    <property type="entry name" value="Universal_stress_UspA"/>
</dbReference>
<dbReference type="Proteomes" id="UP000676996">
    <property type="component" value="Unassembled WGS sequence"/>
</dbReference>
<dbReference type="Gene3D" id="3.40.50.12370">
    <property type="match status" value="1"/>
</dbReference>
<dbReference type="PANTHER" id="PTHR46268:SF15">
    <property type="entry name" value="UNIVERSAL STRESS PROTEIN HP_0031"/>
    <property type="match status" value="1"/>
</dbReference>
<dbReference type="EMBL" id="JAGRQC010000001">
    <property type="protein sequence ID" value="MBR0551288.1"/>
    <property type="molecule type" value="Genomic_DNA"/>
</dbReference>
<evidence type="ECO:0000256" key="1">
    <source>
        <dbReference type="ARBA" id="ARBA00008791"/>
    </source>
</evidence>
<dbReference type="Pfam" id="PF00582">
    <property type="entry name" value="Usp"/>
    <property type="match status" value="1"/>
</dbReference>
<sequence>MIQDLLLHLSSYPDPTPESAIDAARRLAERFDACLSVAVSQTDLTRLTRYVASGLVTGKELAAEENRRSRANTLLLLEQVEDRLANVQRGGQFLFETLPIAPSRELVTHARAYDLTIVPVDAHGEGDDVAQALLFGSGRPILLLPQTRTGDVGLKVQIGWDGSAAAARALGDALPLLARAETVMLVAVIGDKALDEGTGLETVAAHLERHGIAADIEHVEAEGRNAGAALLAHATDWGSDLLVMGGYGHSRAREFILGGATRRVLQDARMPVFLSH</sequence>
<dbReference type="AlphaFoldDB" id="A0A8T4I8H8"/>
<comment type="caution">
    <text evidence="3">The sequence shown here is derived from an EMBL/GenBank/DDBJ whole genome shotgun (WGS) entry which is preliminary data.</text>
</comment>